<accession>A0A4Q2D778</accession>
<proteinExistence type="predicted"/>
<dbReference type="GO" id="GO:0006633">
    <property type="term" value="P:fatty acid biosynthetic process"/>
    <property type="evidence" value="ECO:0007669"/>
    <property type="project" value="TreeGrafter"/>
</dbReference>
<dbReference type="AlphaFoldDB" id="A0A4Q2D778"/>
<dbReference type="GO" id="GO:0005829">
    <property type="term" value="C:cytosol"/>
    <property type="evidence" value="ECO:0007669"/>
    <property type="project" value="TreeGrafter"/>
</dbReference>
<sequence length="178" mass="18983">MLVTKANSNGVLIISPATVGGNKPGYSGGMMDNTIASKLYHPSSVGYVSKLGGMSNDLNILSIVTNGTYEGIAIGGMLVLLGEAGGIEREAIRKKAHRRLGHRMANSNLETTDAKNRVMRDAGFVVPDTFEEPPRVHKGTYESLTLVPKRELSPPLSSTASGRSSVSSESQLPSFHLW</sequence>
<dbReference type="GO" id="GO:0006085">
    <property type="term" value="P:acetyl-CoA biosynthetic process"/>
    <property type="evidence" value="ECO:0007669"/>
    <property type="project" value="TreeGrafter"/>
</dbReference>
<dbReference type="PANTHER" id="PTHR23118">
    <property type="entry name" value="ATP-CITRATE SYNTHASE"/>
    <property type="match status" value="1"/>
</dbReference>
<dbReference type="GO" id="GO:0003878">
    <property type="term" value="F:ATP citrate synthase activity"/>
    <property type="evidence" value="ECO:0007669"/>
    <property type="project" value="TreeGrafter"/>
</dbReference>
<organism evidence="2 3">
    <name type="scientific">Candolleomyces aberdarensis</name>
    <dbReference type="NCBI Taxonomy" id="2316362"/>
    <lineage>
        <taxon>Eukaryota</taxon>
        <taxon>Fungi</taxon>
        <taxon>Dikarya</taxon>
        <taxon>Basidiomycota</taxon>
        <taxon>Agaricomycotina</taxon>
        <taxon>Agaricomycetes</taxon>
        <taxon>Agaricomycetidae</taxon>
        <taxon>Agaricales</taxon>
        <taxon>Agaricineae</taxon>
        <taxon>Psathyrellaceae</taxon>
        <taxon>Candolleomyces</taxon>
    </lineage>
</organism>
<dbReference type="Proteomes" id="UP000290288">
    <property type="component" value="Unassembled WGS sequence"/>
</dbReference>
<dbReference type="EMBL" id="SDEE01000730">
    <property type="protein sequence ID" value="RXW14274.1"/>
    <property type="molecule type" value="Genomic_DNA"/>
</dbReference>
<evidence type="ECO:0000313" key="2">
    <source>
        <dbReference type="EMBL" id="RXW14274.1"/>
    </source>
</evidence>
<feature type="compositionally biased region" description="Low complexity" evidence="1">
    <location>
        <begin position="157"/>
        <end position="170"/>
    </location>
</feature>
<name>A0A4Q2D778_9AGAR</name>
<feature type="region of interest" description="Disordered" evidence="1">
    <location>
        <begin position="152"/>
        <end position="178"/>
    </location>
</feature>
<evidence type="ECO:0000313" key="3">
    <source>
        <dbReference type="Proteomes" id="UP000290288"/>
    </source>
</evidence>
<comment type="caution">
    <text evidence="2">The sequence shown here is derived from an EMBL/GenBank/DDBJ whole genome shotgun (WGS) entry which is preliminary data.</text>
</comment>
<protein>
    <submittedName>
        <fullName evidence="2">Uncharacterized protein</fullName>
    </submittedName>
</protein>
<dbReference type="InterPro" id="IPR002020">
    <property type="entry name" value="Citrate_synthase"/>
</dbReference>
<evidence type="ECO:0000256" key="1">
    <source>
        <dbReference type="SAM" id="MobiDB-lite"/>
    </source>
</evidence>
<dbReference type="STRING" id="2316362.A0A4Q2D778"/>
<reference evidence="2 3" key="1">
    <citation type="submission" date="2019-01" db="EMBL/GenBank/DDBJ databases">
        <title>Draft genome sequence of Psathyrella aberdarensis IHI B618.</title>
        <authorList>
            <person name="Buettner E."/>
            <person name="Kellner H."/>
        </authorList>
    </citation>
    <scope>NUCLEOTIDE SEQUENCE [LARGE SCALE GENOMIC DNA]</scope>
    <source>
        <strain evidence="2 3">IHI B618</strain>
    </source>
</reference>
<keyword evidence="3" id="KW-1185">Reference proteome</keyword>
<dbReference type="OrthoDB" id="3020460at2759"/>
<dbReference type="PANTHER" id="PTHR23118:SF42">
    <property type="entry name" value="ATP-CITRATE SYNTHASE"/>
    <property type="match status" value="1"/>
</dbReference>
<gene>
    <name evidence="2" type="ORF">EST38_g11583</name>
</gene>